<keyword evidence="2" id="KW-1185">Reference proteome</keyword>
<protein>
    <submittedName>
        <fullName evidence="1">DUF3231 family protein</fullName>
    </submittedName>
</protein>
<comment type="caution">
    <text evidence="1">The sequence shown here is derived from an EMBL/GenBank/DDBJ whole genome shotgun (WGS) entry which is preliminary data.</text>
</comment>
<sequence length="334" mass="38158">MDKEDIKFTSAEIGTLWGAYVNGTAIDTVNRYMVSIVENEKIKAVLEEAIQIFAQQKEQIVSFIKRDGFPLPNGFNDSDLRKDAKRLFTDIFCLHYIHIMTLHGLIGHVTALSSSVNKDLRHFYDSCDNDAKELYHKSTELLLELGHFQRDPYFYPEENQELIIDKDFTDGFFGNNRRIAATEIISLSLNLKKAILSKALSISFSQVSQIPEAKEFLEYSGKVADKQIQSLAAILQKDNLPAPMSWETEITNSTDSPFSDKLMMFHLGFLFQTAQTFQGAGLATAMRTDLAYEYEKIILTNLAITKKWFNIMVKYKWLEQPPLAPNRKNITRGK</sequence>
<dbReference type="InterPro" id="IPR012347">
    <property type="entry name" value="Ferritin-like"/>
</dbReference>
<dbReference type="Gene3D" id="1.20.1260.10">
    <property type="match status" value="2"/>
</dbReference>
<gene>
    <name evidence="1" type="ORF">SM124_14710</name>
</gene>
<dbReference type="InterPro" id="IPR021617">
    <property type="entry name" value="DUF3231"/>
</dbReference>
<dbReference type="RefSeq" id="WP_322447261.1">
    <property type="nucleotide sequence ID" value="NZ_JAXOFX010000009.1"/>
</dbReference>
<dbReference type="EMBL" id="JAXOFX010000009">
    <property type="protein sequence ID" value="MDZ5472967.1"/>
    <property type="molecule type" value="Genomic_DNA"/>
</dbReference>
<evidence type="ECO:0000313" key="1">
    <source>
        <dbReference type="EMBL" id="MDZ5472967.1"/>
    </source>
</evidence>
<evidence type="ECO:0000313" key="2">
    <source>
        <dbReference type="Proteomes" id="UP001290455"/>
    </source>
</evidence>
<proteinExistence type="predicted"/>
<dbReference type="Pfam" id="PF11553">
    <property type="entry name" value="DUF3231"/>
    <property type="match status" value="2"/>
</dbReference>
<accession>A0ABU5J0S3</accession>
<dbReference type="Proteomes" id="UP001290455">
    <property type="component" value="Unassembled WGS sequence"/>
</dbReference>
<name>A0ABU5J0S3_9BACI</name>
<organism evidence="1 2">
    <name type="scientific">Robertmurraya mangrovi</name>
    <dbReference type="NCBI Taxonomy" id="3098077"/>
    <lineage>
        <taxon>Bacteria</taxon>
        <taxon>Bacillati</taxon>
        <taxon>Bacillota</taxon>
        <taxon>Bacilli</taxon>
        <taxon>Bacillales</taxon>
        <taxon>Bacillaceae</taxon>
        <taxon>Robertmurraya</taxon>
    </lineage>
</organism>
<reference evidence="1 2" key="1">
    <citation type="submission" date="2023-11" db="EMBL/GenBank/DDBJ databases">
        <title>Bacillus jintuensis, isolated from a mudflat on the Beibu Gulf coast.</title>
        <authorList>
            <person name="Li M."/>
        </authorList>
    </citation>
    <scope>NUCLEOTIDE SEQUENCE [LARGE SCALE GENOMIC DNA]</scope>
    <source>
        <strain evidence="1 2">31A1R</strain>
    </source>
</reference>